<evidence type="ECO:0000313" key="3">
    <source>
        <dbReference type="Proteomes" id="UP000289437"/>
    </source>
</evidence>
<evidence type="ECO:0000256" key="1">
    <source>
        <dbReference type="SAM" id="MobiDB-lite"/>
    </source>
</evidence>
<feature type="region of interest" description="Disordered" evidence="1">
    <location>
        <begin position="65"/>
        <end position="87"/>
    </location>
</feature>
<sequence>MQIELNESAAQILKQQASAHGRSVDDYAAAVLTRFASASQAVSEPQAFEIASQEDALLWMLRRNPNVQANRPEDSDRQQLKNEGRRF</sequence>
<reference evidence="2 3" key="1">
    <citation type="submission" date="2018-11" db="EMBL/GenBank/DDBJ databases">
        <authorList>
            <person name="Mardanov A.V."/>
            <person name="Ravin N.V."/>
            <person name="Dedysh S.N."/>
        </authorList>
    </citation>
    <scope>NUCLEOTIDE SEQUENCE [LARGE SCALE GENOMIC DNA]</scope>
    <source>
        <strain evidence="2 3">AF10</strain>
    </source>
</reference>
<dbReference type="Proteomes" id="UP000289437">
    <property type="component" value="Unassembled WGS sequence"/>
</dbReference>
<comment type="caution">
    <text evidence="2">The sequence shown here is derived from an EMBL/GenBank/DDBJ whole genome shotgun (WGS) entry which is preliminary data.</text>
</comment>
<dbReference type="RefSeq" id="WP_128911062.1">
    <property type="nucleotide sequence ID" value="NZ_RDSM01000001.1"/>
</dbReference>
<evidence type="ECO:0000313" key="2">
    <source>
        <dbReference type="EMBL" id="RXH56792.1"/>
    </source>
</evidence>
<organism evidence="2 3">
    <name type="scientific">Granulicella sibirica</name>
    <dbReference type="NCBI Taxonomy" id="2479048"/>
    <lineage>
        <taxon>Bacteria</taxon>
        <taxon>Pseudomonadati</taxon>
        <taxon>Acidobacteriota</taxon>
        <taxon>Terriglobia</taxon>
        <taxon>Terriglobales</taxon>
        <taxon>Acidobacteriaceae</taxon>
        <taxon>Granulicella</taxon>
    </lineage>
</organism>
<protein>
    <submittedName>
        <fullName evidence="2">Uncharacterized protein</fullName>
    </submittedName>
</protein>
<gene>
    <name evidence="2" type="ORF">GRAN_0102</name>
</gene>
<name>A0A4Q0T1V6_9BACT</name>
<feature type="compositionally biased region" description="Basic and acidic residues" evidence="1">
    <location>
        <begin position="71"/>
        <end position="87"/>
    </location>
</feature>
<dbReference type="EMBL" id="RDSM01000001">
    <property type="protein sequence ID" value="RXH56792.1"/>
    <property type="molecule type" value="Genomic_DNA"/>
</dbReference>
<accession>A0A4Q0T1V6</accession>
<keyword evidence="3" id="KW-1185">Reference proteome</keyword>
<reference evidence="3" key="2">
    <citation type="submission" date="2019-02" db="EMBL/GenBank/DDBJ databases">
        <title>Granulicella sibirica sp. nov., a psychrotolerant acidobacterium isolated from an organic soil layer in forested tundra, West Siberia.</title>
        <authorList>
            <person name="Oshkin I.Y."/>
            <person name="Kulichevskaya I.S."/>
            <person name="Rijpstra W.I.C."/>
            <person name="Sinninghe Damste J.S."/>
            <person name="Rakitin A.L."/>
            <person name="Ravin N.V."/>
            <person name="Dedysh S.N."/>
        </authorList>
    </citation>
    <scope>NUCLEOTIDE SEQUENCE [LARGE SCALE GENOMIC DNA]</scope>
    <source>
        <strain evidence="3">AF10</strain>
    </source>
</reference>
<proteinExistence type="predicted"/>
<dbReference type="AlphaFoldDB" id="A0A4Q0T1V6"/>